<reference evidence="1" key="1">
    <citation type="journal article" date="2014" name="Genome Announc.">
        <title>De novo whole-genome sequence and genome annotation of Lichtheimia ramosa.</title>
        <authorList>
            <person name="Linde J."/>
            <person name="Schwartze V."/>
            <person name="Binder U."/>
            <person name="Lass-Florl C."/>
            <person name="Voigt K."/>
            <person name="Horn F."/>
        </authorList>
    </citation>
    <scope>NUCLEOTIDE SEQUENCE</scope>
    <source>
        <strain evidence="1">JMRC FSU:6197</strain>
    </source>
</reference>
<sequence length="549" mass="61863">MLHKLPLDIVLLLHEYLTDWNDRFLLATLHPALWTASLNLRVNGTYDLNYSPVNTLQLACSTSIRLPTRKIPLSLMQVLIQYSYAATEIHIPTSETITTRFGKWLCAQIKKRPAHRQISLIVEHQSQGLWQKIAEKAHHDIDIVTVGTKRDLSVADLDLYDTPKEAKRIKQYHKQLAVMAGTCRLRSSPHIKEKNTQIVDQDALLPFGVISATKGKYARDSFDARQDTRLSPIRRTQFDEANQIVTDLIERYLESVIIFDKYWIMLTSIDAFFHSRPSLDDCADTSKHTATRFTEAVIRPKGKHGKAYYELSLFIGHIELLAVGGLHGHEARSSQIPFLGSSIPNLPLALQKESRSSSIFVKEHPAMSTFSNRHLRQYGKIAAAYKWCGHSDRFVSYGLYPINPLQCTDHIVAHKGFSVVMQLASFFLSCLATKSATQEEWRQMLSIACTDTSINKLTKNKRSVTFQVIHTSISRGGQVSKFMQVVMSGLALLEARVGSGEAAMLPILQQLKDICIKVMDTGYATKIKTANSNAIRSYSQNHLAPTPFI</sequence>
<protein>
    <submittedName>
        <fullName evidence="1">Uncharacterized protein</fullName>
    </submittedName>
</protein>
<name>A0A077X1P2_9FUNG</name>
<dbReference type="EMBL" id="LK023379">
    <property type="protein sequence ID" value="CDS13148.1"/>
    <property type="molecule type" value="Genomic_DNA"/>
</dbReference>
<accession>A0A077X1P2</accession>
<evidence type="ECO:0000313" key="1">
    <source>
        <dbReference type="EMBL" id="CDS13148.1"/>
    </source>
</evidence>
<dbReference type="AlphaFoldDB" id="A0A077X1P2"/>
<proteinExistence type="predicted"/>
<organism evidence="1">
    <name type="scientific">Lichtheimia ramosa</name>
    <dbReference type="NCBI Taxonomy" id="688394"/>
    <lineage>
        <taxon>Eukaryota</taxon>
        <taxon>Fungi</taxon>
        <taxon>Fungi incertae sedis</taxon>
        <taxon>Mucoromycota</taxon>
        <taxon>Mucoromycotina</taxon>
        <taxon>Mucoromycetes</taxon>
        <taxon>Mucorales</taxon>
        <taxon>Lichtheimiaceae</taxon>
        <taxon>Lichtheimia</taxon>
    </lineage>
</organism>
<gene>
    <name evidence="1" type="ORF">LRAMOSA05326</name>
</gene>
<dbReference type="OrthoDB" id="2275138at2759"/>